<keyword evidence="3 5" id="KW-0067">ATP-binding</keyword>
<dbReference type="CDD" id="cd03230">
    <property type="entry name" value="ABC_DR_subfamily_A"/>
    <property type="match status" value="1"/>
</dbReference>
<keyword evidence="1" id="KW-0813">Transport</keyword>
<dbReference type="Gene3D" id="3.40.50.300">
    <property type="entry name" value="P-loop containing nucleotide triphosphate hydrolases"/>
    <property type="match status" value="1"/>
</dbReference>
<dbReference type="SMART" id="SM00382">
    <property type="entry name" value="AAA"/>
    <property type="match status" value="1"/>
</dbReference>
<evidence type="ECO:0000256" key="2">
    <source>
        <dbReference type="ARBA" id="ARBA00022741"/>
    </source>
</evidence>
<gene>
    <name evidence="5" type="ORF">ENT78_07670</name>
</gene>
<comment type="caution">
    <text evidence="5">The sequence shown here is derived from an EMBL/GenBank/DDBJ whole genome shotgun (WGS) entry which is preliminary data.</text>
</comment>
<sequence>MLSVQKLSKRFGNKQILADVSFDVKKGSIFALIGPNGAGKTTTIRCILKAIDADSGEVKFMGDEITLLSKQKIAAVSEDRQVFRNFDAYDYERLYSSVYPQWDGETFNRLVAKYNFDLSQRVETYSIGMKTLFFVVLAISTNAQLLILDEPTQHLDPTVRYEVMRLIREYVSGERSCIISSHEMFELEEYATEFAIINSGRVIYTDSIDEAKEKHRVFKSGESIGNGEVIGIVGDEILVKIYSRNEDNGRFPKLQEIVVGYLTGRK</sequence>
<reference evidence="5" key="1">
    <citation type="journal article" date="2020" name="mSystems">
        <title>Genome- and Community-Level Interaction Insights into Carbon Utilization and Element Cycling Functions of Hydrothermarchaeota in Hydrothermal Sediment.</title>
        <authorList>
            <person name="Zhou Z."/>
            <person name="Liu Y."/>
            <person name="Xu W."/>
            <person name="Pan J."/>
            <person name="Luo Z.H."/>
            <person name="Li M."/>
        </authorList>
    </citation>
    <scope>NUCLEOTIDE SEQUENCE [LARGE SCALE GENOMIC DNA]</scope>
    <source>
        <strain evidence="5">SpSt-61</strain>
    </source>
</reference>
<dbReference type="Pfam" id="PF00005">
    <property type="entry name" value="ABC_tran"/>
    <property type="match status" value="1"/>
</dbReference>
<proteinExistence type="predicted"/>
<name>A0A7V4KDW5_FERPE</name>
<accession>A0A7V4KDW5</accession>
<dbReference type="EMBL" id="DSZZ01000357">
    <property type="protein sequence ID" value="HGU53380.1"/>
    <property type="molecule type" value="Genomic_DNA"/>
</dbReference>
<evidence type="ECO:0000256" key="3">
    <source>
        <dbReference type="ARBA" id="ARBA00022840"/>
    </source>
</evidence>
<dbReference type="PANTHER" id="PTHR42939:SF3">
    <property type="entry name" value="ABC TRANSPORTER ATP-BINDING COMPONENT"/>
    <property type="match status" value="1"/>
</dbReference>
<dbReference type="InterPro" id="IPR003593">
    <property type="entry name" value="AAA+_ATPase"/>
</dbReference>
<evidence type="ECO:0000313" key="5">
    <source>
        <dbReference type="EMBL" id="HGU53380.1"/>
    </source>
</evidence>
<dbReference type="PROSITE" id="PS50893">
    <property type="entry name" value="ABC_TRANSPORTER_2"/>
    <property type="match status" value="1"/>
</dbReference>
<dbReference type="SUPFAM" id="SSF52540">
    <property type="entry name" value="P-loop containing nucleoside triphosphate hydrolases"/>
    <property type="match status" value="1"/>
</dbReference>
<dbReference type="PANTHER" id="PTHR42939">
    <property type="entry name" value="ABC TRANSPORTER ATP-BINDING PROTEIN ALBC-RELATED"/>
    <property type="match status" value="1"/>
</dbReference>
<dbReference type="GO" id="GO:0016887">
    <property type="term" value="F:ATP hydrolysis activity"/>
    <property type="evidence" value="ECO:0007669"/>
    <property type="project" value="InterPro"/>
</dbReference>
<dbReference type="GO" id="GO:0005524">
    <property type="term" value="F:ATP binding"/>
    <property type="evidence" value="ECO:0007669"/>
    <property type="project" value="UniProtKB-KW"/>
</dbReference>
<dbReference type="AlphaFoldDB" id="A0A7V4KDW5"/>
<keyword evidence="2" id="KW-0547">Nucleotide-binding</keyword>
<organism evidence="5">
    <name type="scientific">Fervidobacterium pennivorans</name>
    <dbReference type="NCBI Taxonomy" id="93466"/>
    <lineage>
        <taxon>Bacteria</taxon>
        <taxon>Thermotogati</taxon>
        <taxon>Thermotogota</taxon>
        <taxon>Thermotogae</taxon>
        <taxon>Thermotogales</taxon>
        <taxon>Fervidobacteriaceae</taxon>
        <taxon>Fervidobacterium</taxon>
    </lineage>
</organism>
<dbReference type="InterPro" id="IPR003439">
    <property type="entry name" value="ABC_transporter-like_ATP-bd"/>
</dbReference>
<protein>
    <submittedName>
        <fullName evidence="5">ABC transporter ATP-binding protein</fullName>
    </submittedName>
</protein>
<dbReference type="InterPro" id="IPR027417">
    <property type="entry name" value="P-loop_NTPase"/>
</dbReference>
<evidence type="ECO:0000256" key="1">
    <source>
        <dbReference type="ARBA" id="ARBA00022448"/>
    </source>
</evidence>
<dbReference type="InterPro" id="IPR051782">
    <property type="entry name" value="ABC_Transporter_VariousFunc"/>
</dbReference>
<evidence type="ECO:0000259" key="4">
    <source>
        <dbReference type="PROSITE" id="PS50893"/>
    </source>
</evidence>
<feature type="domain" description="ABC transporter" evidence="4">
    <location>
        <begin position="2"/>
        <end position="224"/>
    </location>
</feature>